<evidence type="ECO:0000256" key="6">
    <source>
        <dbReference type="SAM" id="SignalP"/>
    </source>
</evidence>
<dbReference type="PROSITE" id="PS50092">
    <property type="entry name" value="TSP1"/>
    <property type="match status" value="1"/>
</dbReference>
<dbReference type="RefSeq" id="XP_017783580.1">
    <property type="nucleotide sequence ID" value="XM_017928091.1"/>
</dbReference>
<evidence type="ECO:0000256" key="4">
    <source>
        <dbReference type="ARBA" id="ARBA00022737"/>
    </source>
</evidence>
<dbReference type="GeneID" id="108567552"/>
<feature type="signal peptide" evidence="6">
    <location>
        <begin position="1"/>
        <end position="19"/>
    </location>
</feature>
<dbReference type="SMART" id="SM00209">
    <property type="entry name" value="TSP1"/>
    <property type="match status" value="1"/>
</dbReference>
<evidence type="ECO:0000256" key="1">
    <source>
        <dbReference type="ARBA" id="ARBA00004613"/>
    </source>
</evidence>
<evidence type="ECO:0000313" key="8">
    <source>
        <dbReference type="RefSeq" id="XP_017783580.1"/>
    </source>
</evidence>
<dbReference type="PANTHER" id="PTHR22906">
    <property type="entry name" value="PROPERDIN"/>
    <property type="match status" value="1"/>
</dbReference>
<name>A0ABM1N9T0_NICVS</name>
<keyword evidence="2" id="KW-0964">Secreted</keyword>
<feature type="chain" id="PRO_5046529094" evidence="6">
    <location>
        <begin position="20"/>
        <end position="352"/>
    </location>
</feature>
<evidence type="ECO:0000256" key="3">
    <source>
        <dbReference type="ARBA" id="ARBA00022729"/>
    </source>
</evidence>
<dbReference type="PRINTS" id="PR01705">
    <property type="entry name" value="TSP1REPEAT"/>
</dbReference>
<evidence type="ECO:0000313" key="7">
    <source>
        <dbReference type="Proteomes" id="UP000695000"/>
    </source>
</evidence>
<dbReference type="PANTHER" id="PTHR22906:SF43">
    <property type="entry name" value="PROPERDIN"/>
    <property type="match status" value="1"/>
</dbReference>
<organism evidence="7 8">
    <name type="scientific">Nicrophorus vespilloides</name>
    <name type="common">Boreal carrion beetle</name>
    <dbReference type="NCBI Taxonomy" id="110193"/>
    <lineage>
        <taxon>Eukaryota</taxon>
        <taxon>Metazoa</taxon>
        <taxon>Ecdysozoa</taxon>
        <taxon>Arthropoda</taxon>
        <taxon>Hexapoda</taxon>
        <taxon>Insecta</taxon>
        <taxon>Pterygota</taxon>
        <taxon>Neoptera</taxon>
        <taxon>Endopterygota</taxon>
        <taxon>Coleoptera</taxon>
        <taxon>Polyphaga</taxon>
        <taxon>Staphyliniformia</taxon>
        <taxon>Silphidae</taxon>
        <taxon>Nicrophorinae</taxon>
        <taxon>Nicrophorus</taxon>
    </lineage>
</organism>
<sequence length="352" mass="39788">MMVSVWYLVVLLGVGFAGCCELEDVFNERQVSVEESARSADVIFRGLSAATPSNDAGANEISGGVFTAYFELTNTYKGADSLDILNNFRQVNVTISGRPLSDCGTRDDIPREYIVFCKMSRTAGRHLSALAVAKWDDDTDQRVWSALGWSSWSDWSGCSVTCSAGIQQRRRTCLRPPCPGFNVEQRHCNLFGCYNVVNPLAIESQYFHPSKDHWRRVPDRPDAWRLAPDSYIWLPSTQLFPNSTFPKEFALFITLRLLNVSNRHDTRYNESEAREQHREYSRDNTGNLTAYYYTQGMQKRRQEVREESKDRAGTDMLQLIYPNRVVPLSDPPGISPAGWSGAQRNGLVGDVI</sequence>
<keyword evidence="3 6" id="KW-0732">Signal</keyword>
<evidence type="ECO:0000256" key="2">
    <source>
        <dbReference type="ARBA" id="ARBA00022525"/>
    </source>
</evidence>
<dbReference type="InterPro" id="IPR052065">
    <property type="entry name" value="Compl_asym_regulator"/>
</dbReference>
<dbReference type="Pfam" id="PF00090">
    <property type="entry name" value="TSP_1"/>
    <property type="match status" value="1"/>
</dbReference>
<dbReference type="Proteomes" id="UP000695000">
    <property type="component" value="Unplaced"/>
</dbReference>
<dbReference type="InterPro" id="IPR036383">
    <property type="entry name" value="TSP1_rpt_sf"/>
</dbReference>
<proteinExistence type="predicted"/>
<keyword evidence="5" id="KW-1015">Disulfide bond</keyword>
<keyword evidence="7" id="KW-1185">Reference proteome</keyword>
<dbReference type="InterPro" id="IPR000884">
    <property type="entry name" value="TSP1_rpt"/>
</dbReference>
<evidence type="ECO:0000256" key="5">
    <source>
        <dbReference type="ARBA" id="ARBA00023157"/>
    </source>
</evidence>
<gene>
    <name evidence="8" type="primary">LOC108567552</name>
</gene>
<dbReference type="Gene3D" id="2.20.100.10">
    <property type="entry name" value="Thrombospondin type-1 (TSP1) repeat"/>
    <property type="match status" value="1"/>
</dbReference>
<accession>A0ABM1N9T0</accession>
<keyword evidence="4" id="KW-0677">Repeat</keyword>
<protein>
    <submittedName>
        <fullName evidence="8">Uncharacterized protein LOC108567552</fullName>
    </submittedName>
</protein>
<comment type="subcellular location">
    <subcellularLocation>
        <location evidence="1">Secreted</location>
    </subcellularLocation>
</comment>
<reference evidence="8" key="1">
    <citation type="submission" date="2025-08" db="UniProtKB">
        <authorList>
            <consortium name="RefSeq"/>
        </authorList>
    </citation>
    <scope>IDENTIFICATION</scope>
    <source>
        <tissue evidence="8">Whole Larva</tissue>
    </source>
</reference>
<dbReference type="SUPFAM" id="SSF82895">
    <property type="entry name" value="TSP-1 type 1 repeat"/>
    <property type="match status" value="1"/>
</dbReference>